<dbReference type="Proteomes" id="UP000799291">
    <property type="component" value="Unassembled WGS sequence"/>
</dbReference>
<evidence type="ECO:0000313" key="4">
    <source>
        <dbReference type="Proteomes" id="UP000799291"/>
    </source>
</evidence>
<dbReference type="OrthoDB" id="4506934at2759"/>
<protein>
    <recommendedName>
        <fullName evidence="5">LITAF domain-containing protein</fullName>
    </recommendedName>
</protein>
<dbReference type="AlphaFoldDB" id="A0A6G1IHR9"/>
<proteinExistence type="predicted"/>
<organism evidence="3 4">
    <name type="scientific">Lentithecium fluviatile CBS 122367</name>
    <dbReference type="NCBI Taxonomy" id="1168545"/>
    <lineage>
        <taxon>Eukaryota</taxon>
        <taxon>Fungi</taxon>
        <taxon>Dikarya</taxon>
        <taxon>Ascomycota</taxon>
        <taxon>Pezizomycotina</taxon>
        <taxon>Dothideomycetes</taxon>
        <taxon>Pleosporomycetidae</taxon>
        <taxon>Pleosporales</taxon>
        <taxon>Massarineae</taxon>
        <taxon>Lentitheciaceae</taxon>
        <taxon>Lentithecium</taxon>
    </lineage>
</organism>
<keyword evidence="4" id="KW-1185">Reference proteome</keyword>
<gene>
    <name evidence="3" type="ORF">K458DRAFT_319689</name>
</gene>
<accession>A0A6G1IHR9</accession>
<keyword evidence="2" id="KW-0472">Membrane</keyword>
<feature type="transmembrane region" description="Helical" evidence="2">
    <location>
        <begin position="107"/>
        <end position="131"/>
    </location>
</feature>
<name>A0A6G1IHR9_9PLEO</name>
<evidence type="ECO:0008006" key="5">
    <source>
        <dbReference type="Google" id="ProtNLM"/>
    </source>
</evidence>
<feature type="region of interest" description="Disordered" evidence="1">
    <location>
        <begin position="1"/>
        <end position="67"/>
    </location>
</feature>
<sequence length="139" mass="15214">MGLPPQEEAPAYDDVVHNHPMSRFIPSGSGSGYSAVPQDDADIERDAPAHTHNHSTPSPAPPQPETLAQTIAGIIRPAPKPHVHCETCDAIMEARERRANEKHCCQMVAWVFIIFFVCAMIFGIVIASSLAKSRRHMHG</sequence>
<reference evidence="3" key="1">
    <citation type="journal article" date="2020" name="Stud. Mycol.">
        <title>101 Dothideomycetes genomes: a test case for predicting lifestyles and emergence of pathogens.</title>
        <authorList>
            <person name="Haridas S."/>
            <person name="Albert R."/>
            <person name="Binder M."/>
            <person name="Bloem J."/>
            <person name="Labutti K."/>
            <person name="Salamov A."/>
            <person name="Andreopoulos B."/>
            <person name="Baker S."/>
            <person name="Barry K."/>
            <person name="Bills G."/>
            <person name="Bluhm B."/>
            <person name="Cannon C."/>
            <person name="Castanera R."/>
            <person name="Culley D."/>
            <person name="Daum C."/>
            <person name="Ezra D."/>
            <person name="Gonzalez J."/>
            <person name="Henrissat B."/>
            <person name="Kuo A."/>
            <person name="Liang C."/>
            <person name="Lipzen A."/>
            <person name="Lutzoni F."/>
            <person name="Magnuson J."/>
            <person name="Mondo S."/>
            <person name="Nolan M."/>
            <person name="Ohm R."/>
            <person name="Pangilinan J."/>
            <person name="Park H.-J."/>
            <person name="Ramirez L."/>
            <person name="Alfaro M."/>
            <person name="Sun H."/>
            <person name="Tritt A."/>
            <person name="Yoshinaga Y."/>
            <person name="Zwiers L.-H."/>
            <person name="Turgeon B."/>
            <person name="Goodwin S."/>
            <person name="Spatafora J."/>
            <person name="Crous P."/>
            <person name="Grigoriev I."/>
        </authorList>
    </citation>
    <scope>NUCLEOTIDE SEQUENCE</scope>
    <source>
        <strain evidence="3">CBS 122367</strain>
    </source>
</reference>
<evidence type="ECO:0000313" key="3">
    <source>
        <dbReference type="EMBL" id="KAF2677491.1"/>
    </source>
</evidence>
<evidence type="ECO:0000256" key="1">
    <source>
        <dbReference type="SAM" id="MobiDB-lite"/>
    </source>
</evidence>
<dbReference type="EMBL" id="MU005622">
    <property type="protein sequence ID" value="KAF2677491.1"/>
    <property type="molecule type" value="Genomic_DNA"/>
</dbReference>
<keyword evidence="2" id="KW-1133">Transmembrane helix</keyword>
<keyword evidence="2" id="KW-0812">Transmembrane</keyword>
<evidence type="ECO:0000256" key="2">
    <source>
        <dbReference type="SAM" id="Phobius"/>
    </source>
</evidence>